<reference evidence="1 2" key="1">
    <citation type="submission" date="2018-07" db="EMBL/GenBank/DDBJ databases">
        <title>Genome sequence of Azospirillum sp. ATCC 49961.</title>
        <authorList>
            <person name="Sant'Anna F.H."/>
            <person name="Baldani J.I."/>
            <person name="Zilli J.E."/>
            <person name="Reis V.M."/>
            <person name="Hartmann A."/>
            <person name="Cruz L."/>
            <person name="de Souza E.M."/>
            <person name="de Oliveira Pedrosa F."/>
            <person name="Passaglia L.M.P."/>
        </authorList>
    </citation>
    <scope>NUCLEOTIDE SEQUENCE [LARGE SCALE GENOMIC DNA]</scope>
    <source>
        <strain evidence="1 2">ATCC 49961</strain>
    </source>
</reference>
<dbReference type="EMBL" id="QOKW01000022">
    <property type="protein sequence ID" value="KAA0677689.1"/>
    <property type="molecule type" value="Genomic_DNA"/>
</dbReference>
<accession>A0A9W7NFP2</accession>
<keyword evidence="2" id="KW-1185">Reference proteome</keyword>
<comment type="caution">
    <text evidence="1">The sequence shown here is derived from an EMBL/GenBank/DDBJ whole genome shotgun (WGS) entry which is preliminary data.</text>
</comment>
<name>A0A9W7NFP2_9PROT</name>
<sequence length="88" mass="9687">MTENYTHSLSIEASVHRELRRLGMDLDEALRMSVSTDGAWGRLEDDQGIVYVPADALLEALTGQTAAVDLRAIIDRLAADTVPDAVFW</sequence>
<dbReference type="AlphaFoldDB" id="A0A9W7NFP2"/>
<evidence type="ECO:0000313" key="2">
    <source>
        <dbReference type="Proteomes" id="UP000480854"/>
    </source>
</evidence>
<proteinExistence type="predicted"/>
<gene>
    <name evidence="1" type="ORF">DS843_22890</name>
</gene>
<dbReference type="Proteomes" id="UP000480854">
    <property type="component" value="Unassembled WGS sequence"/>
</dbReference>
<protein>
    <submittedName>
        <fullName evidence="1">Uncharacterized protein</fullName>
    </submittedName>
</protein>
<evidence type="ECO:0000313" key="1">
    <source>
        <dbReference type="EMBL" id="KAA0677689.1"/>
    </source>
</evidence>
<organism evidence="1 2">
    <name type="scientific">Roseomonas genomospecies 6</name>
    <dbReference type="NCBI Taxonomy" id="214106"/>
    <lineage>
        <taxon>Bacteria</taxon>
        <taxon>Pseudomonadati</taxon>
        <taxon>Pseudomonadota</taxon>
        <taxon>Alphaproteobacteria</taxon>
        <taxon>Acetobacterales</taxon>
        <taxon>Roseomonadaceae</taxon>
        <taxon>Roseomonas</taxon>
    </lineage>
</organism>
<dbReference type="RefSeq" id="WP_149471157.1">
    <property type="nucleotide sequence ID" value="NZ_QOKW01000022.1"/>
</dbReference>